<name>A0A5N5EJ63_9ACTN</name>
<dbReference type="InterPro" id="IPR007995">
    <property type="entry name" value="DUF742"/>
</dbReference>
<proteinExistence type="predicted"/>
<feature type="compositionally biased region" description="Gly residues" evidence="1">
    <location>
        <begin position="14"/>
        <end position="25"/>
    </location>
</feature>
<evidence type="ECO:0000256" key="1">
    <source>
        <dbReference type="SAM" id="MobiDB-lite"/>
    </source>
</evidence>
<reference evidence="2 3" key="1">
    <citation type="submission" date="2019-09" db="EMBL/GenBank/DDBJ databases">
        <authorList>
            <person name="Liu P."/>
        </authorList>
    </citation>
    <scope>NUCLEOTIDE SEQUENCE [LARGE SCALE GENOMIC DNA]</scope>
    <source>
        <strain evidence="2 3">TRM68085</strain>
    </source>
</reference>
<evidence type="ECO:0000313" key="2">
    <source>
        <dbReference type="EMBL" id="KAB2589831.1"/>
    </source>
</evidence>
<sequence length="161" mass="16846">MSADSRRGTNPGSTGLGSTGLGSDGPGSPDSTAADPQSSRWYDAEAGPVVRPYAMTRGRTSSASRHRLDLIALVVPEPAAEDPGRDQTLAPEHVTIVELCSDAPQSIAELAAELDLPVGVVRVLVGDLVEDELVHVTRPVPPAELPDVNILREVINGLRAL</sequence>
<dbReference type="Pfam" id="PF05331">
    <property type="entry name" value="DUF742"/>
    <property type="match status" value="1"/>
</dbReference>
<dbReference type="PANTHER" id="PTHR36221:SF1">
    <property type="entry name" value="DUF742 DOMAIN-CONTAINING PROTEIN"/>
    <property type="match status" value="1"/>
</dbReference>
<evidence type="ECO:0000313" key="3">
    <source>
        <dbReference type="Proteomes" id="UP000326907"/>
    </source>
</evidence>
<dbReference type="RefSeq" id="WP_151512340.1">
    <property type="nucleotide sequence ID" value="NZ_JBMVCA010000028.1"/>
</dbReference>
<protein>
    <submittedName>
        <fullName evidence="2">DUF742 domain-containing protein</fullName>
    </submittedName>
</protein>
<accession>A0A5N5EJ63</accession>
<organism evidence="2 3">
    <name type="scientific">Streptomyces arboris</name>
    <dbReference type="NCBI Taxonomy" id="2600619"/>
    <lineage>
        <taxon>Bacteria</taxon>
        <taxon>Bacillati</taxon>
        <taxon>Actinomycetota</taxon>
        <taxon>Actinomycetes</taxon>
        <taxon>Kitasatosporales</taxon>
        <taxon>Streptomycetaceae</taxon>
        <taxon>Streptomyces</taxon>
    </lineage>
</organism>
<keyword evidence="3" id="KW-1185">Reference proteome</keyword>
<dbReference type="AlphaFoldDB" id="A0A5N5EJ63"/>
<comment type="caution">
    <text evidence="2">The sequence shown here is derived from an EMBL/GenBank/DDBJ whole genome shotgun (WGS) entry which is preliminary data.</text>
</comment>
<dbReference type="Proteomes" id="UP000326907">
    <property type="component" value="Unassembled WGS sequence"/>
</dbReference>
<dbReference type="EMBL" id="VYUA01000026">
    <property type="protein sequence ID" value="KAB2589831.1"/>
    <property type="molecule type" value="Genomic_DNA"/>
</dbReference>
<dbReference type="PANTHER" id="PTHR36221">
    <property type="entry name" value="DUF742 DOMAIN-CONTAINING PROTEIN"/>
    <property type="match status" value="1"/>
</dbReference>
<feature type="region of interest" description="Disordered" evidence="1">
    <location>
        <begin position="1"/>
        <end position="46"/>
    </location>
</feature>
<gene>
    <name evidence="2" type="ORF">F5983_25210</name>
</gene>